<dbReference type="AlphaFoldDB" id="A0A7S1KST0"/>
<reference evidence="1" key="1">
    <citation type="submission" date="2021-01" db="EMBL/GenBank/DDBJ databases">
        <authorList>
            <person name="Corre E."/>
            <person name="Pelletier E."/>
            <person name="Niang G."/>
            <person name="Scheremetjew M."/>
            <person name="Finn R."/>
            <person name="Kale V."/>
            <person name="Holt S."/>
            <person name="Cochrane G."/>
            <person name="Meng A."/>
            <person name="Brown T."/>
            <person name="Cohen L."/>
        </authorList>
    </citation>
    <scope>NUCLEOTIDE SEQUENCE</scope>
    <source>
        <strain evidence="1">WS</strain>
    </source>
</reference>
<accession>A0A7S1KST0</accession>
<proteinExistence type="predicted"/>
<name>A0A7S1KST0_9EUKA</name>
<organism evidence="1">
    <name type="scientific">Percolomonas cosmopolitus</name>
    <dbReference type="NCBI Taxonomy" id="63605"/>
    <lineage>
        <taxon>Eukaryota</taxon>
        <taxon>Discoba</taxon>
        <taxon>Heterolobosea</taxon>
        <taxon>Tetramitia</taxon>
        <taxon>Eutetramitia</taxon>
        <taxon>Percolomonadidae</taxon>
        <taxon>Percolomonas</taxon>
    </lineage>
</organism>
<sequence length="226" mass="26434">MKPVSNDHFHATVYTQHIQVINSNLNKLISFHLKKILRSFKVFLSYMKFLKERATEIGHSKDSHAKDSGGRDSQIISSLETVIDSNRQLKVHLDNYNALLMETRKLFFSLQKTMHENRWVSLMGEPSSLIEGASLIEPIGQHKSRLTYNDLVQSNEQLFQDLLSIWDLIHLIYTSMNEREAVWVYNTWWIVLKRAQQIFVDANRKEQKQTLVNWEKEMIASGFVVV</sequence>
<gene>
    <name evidence="1" type="ORF">PCOS0759_LOCUS7824</name>
</gene>
<protein>
    <submittedName>
        <fullName evidence="1">Uncharacterized protein</fullName>
    </submittedName>
</protein>
<dbReference type="EMBL" id="HBGD01009506">
    <property type="protein sequence ID" value="CAD9084570.1"/>
    <property type="molecule type" value="Transcribed_RNA"/>
</dbReference>
<evidence type="ECO:0000313" key="1">
    <source>
        <dbReference type="EMBL" id="CAD9084570.1"/>
    </source>
</evidence>